<dbReference type="Proteomes" id="UP001219518">
    <property type="component" value="Unassembled WGS sequence"/>
</dbReference>
<accession>A0AAE1H5I9</accession>
<reference evidence="2" key="1">
    <citation type="submission" date="2021-07" db="EMBL/GenBank/DDBJ databases">
        <authorList>
            <person name="Catto M.A."/>
            <person name="Jacobson A."/>
            <person name="Kennedy G."/>
            <person name="Labadie P."/>
            <person name="Hunt B.G."/>
            <person name="Srinivasan R."/>
        </authorList>
    </citation>
    <scope>NUCLEOTIDE SEQUENCE</scope>
    <source>
        <strain evidence="2">PL_HMW_Pooled</strain>
        <tissue evidence="2">Head</tissue>
    </source>
</reference>
<evidence type="ECO:0000256" key="1">
    <source>
        <dbReference type="SAM" id="SignalP"/>
    </source>
</evidence>
<protein>
    <submittedName>
        <fullName evidence="2">Tol-Pal system protein TolB</fullName>
    </submittedName>
</protein>
<feature type="chain" id="PRO_5042203861" evidence="1">
    <location>
        <begin position="22"/>
        <end position="113"/>
    </location>
</feature>
<keyword evidence="3" id="KW-1185">Reference proteome</keyword>
<evidence type="ECO:0000313" key="3">
    <source>
        <dbReference type="Proteomes" id="UP001219518"/>
    </source>
</evidence>
<evidence type="ECO:0000313" key="2">
    <source>
        <dbReference type="EMBL" id="KAK3914938.1"/>
    </source>
</evidence>
<dbReference type="EMBL" id="JAHWGI010000394">
    <property type="protein sequence ID" value="KAK3914938.1"/>
    <property type="molecule type" value="Genomic_DNA"/>
</dbReference>
<dbReference type="AlphaFoldDB" id="A0AAE1H5I9"/>
<keyword evidence="1" id="KW-0732">Signal</keyword>
<reference evidence="2" key="2">
    <citation type="journal article" date="2023" name="BMC Genomics">
        <title>Pest status, molecular evolution, and epigenetic factors derived from the genome assembly of Frankliniella fusca, a thysanopteran phytovirus vector.</title>
        <authorList>
            <person name="Catto M.A."/>
            <person name="Labadie P.E."/>
            <person name="Jacobson A.L."/>
            <person name="Kennedy G.G."/>
            <person name="Srinivasan R."/>
            <person name="Hunt B.G."/>
        </authorList>
    </citation>
    <scope>NUCLEOTIDE SEQUENCE</scope>
    <source>
        <strain evidence="2">PL_HMW_Pooled</strain>
    </source>
</reference>
<organism evidence="2 3">
    <name type="scientific">Frankliniella fusca</name>
    <dbReference type="NCBI Taxonomy" id="407009"/>
    <lineage>
        <taxon>Eukaryota</taxon>
        <taxon>Metazoa</taxon>
        <taxon>Ecdysozoa</taxon>
        <taxon>Arthropoda</taxon>
        <taxon>Hexapoda</taxon>
        <taxon>Insecta</taxon>
        <taxon>Pterygota</taxon>
        <taxon>Neoptera</taxon>
        <taxon>Paraneoptera</taxon>
        <taxon>Thysanoptera</taxon>
        <taxon>Terebrantia</taxon>
        <taxon>Thripoidea</taxon>
        <taxon>Thripidae</taxon>
        <taxon>Frankliniella</taxon>
    </lineage>
</organism>
<feature type="signal peptide" evidence="1">
    <location>
        <begin position="1"/>
        <end position="21"/>
    </location>
</feature>
<proteinExistence type="predicted"/>
<name>A0AAE1H5I9_9NEOP</name>
<gene>
    <name evidence="2" type="ORF">KUF71_005626</name>
</gene>
<sequence>MAIRLTLLIAVVALVSVGVTAVPLNDQTDDTCSKFHYYALEYQMYNCGKGEVKCASQCATEVANAMREQNECSSDKIIDALTTCYLKHVNAFEINYAIRCITRGLVDGMCCSL</sequence>
<comment type="caution">
    <text evidence="2">The sequence shown here is derived from an EMBL/GenBank/DDBJ whole genome shotgun (WGS) entry which is preliminary data.</text>
</comment>